<organism evidence="1 3">
    <name type="scientific">Araneus ventricosus</name>
    <name type="common">Orbweaver spider</name>
    <name type="synonym">Epeira ventricosa</name>
    <dbReference type="NCBI Taxonomy" id="182803"/>
    <lineage>
        <taxon>Eukaryota</taxon>
        <taxon>Metazoa</taxon>
        <taxon>Ecdysozoa</taxon>
        <taxon>Arthropoda</taxon>
        <taxon>Chelicerata</taxon>
        <taxon>Arachnida</taxon>
        <taxon>Araneae</taxon>
        <taxon>Araneomorphae</taxon>
        <taxon>Entelegynae</taxon>
        <taxon>Araneoidea</taxon>
        <taxon>Araneidae</taxon>
        <taxon>Araneus</taxon>
    </lineage>
</organism>
<dbReference type="OrthoDB" id="6464383at2759"/>
<keyword evidence="3" id="KW-1185">Reference proteome</keyword>
<sequence length="115" mass="12378">MVMTPHHLTQAFPRAPEPHCEVGRISSLGALARPGLKLQFSKGAPVPLIKSLFRGAMPPLGVEVGRFESGVKAPLLRVSTLATKLKGVVREGAAPNDKQEGRQKIILGQGWCDFK</sequence>
<dbReference type="AlphaFoldDB" id="A0A4Y2W585"/>
<dbReference type="EMBL" id="BGPR01055446">
    <property type="protein sequence ID" value="GBO32023.1"/>
    <property type="molecule type" value="Genomic_DNA"/>
</dbReference>
<evidence type="ECO:0000313" key="3">
    <source>
        <dbReference type="Proteomes" id="UP000499080"/>
    </source>
</evidence>
<proteinExistence type="predicted"/>
<comment type="caution">
    <text evidence="1">The sequence shown here is derived from an EMBL/GenBank/DDBJ whole genome shotgun (WGS) entry which is preliminary data.</text>
</comment>
<gene>
    <name evidence="2" type="ORF">AVEN_261342_1</name>
    <name evidence="1" type="ORF">AVEN_5354_1</name>
</gene>
<dbReference type="Proteomes" id="UP000499080">
    <property type="component" value="Unassembled WGS sequence"/>
</dbReference>
<dbReference type="EMBL" id="BGPR01055445">
    <property type="protein sequence ID" value="GBO32021.1"/>
    <property type="molecule type" value="Genomic_DNA"/>
</dbReference>
<protein>
    <submittedName>
        <fullName evidence="1">Uncharacterized protein</fullName>
    </submittedName>
</protein>
<accession>A0A4Y2W585</accession>
<evidence type="ECO:0000313" key="1">
    <source>
        <dbReference type="EMBL" id="GBO32021.1"/>
    </source>
</evidence>
<reference evidence="1 3" key="1">
    <citation type="journal article" date="2019" name="Sci. Rep.">
        <title>Orb-weaving spider Araneus ventricosus genome elucidates the spidroin gene catalogue.</title>
        <authorList>
            <person name="Kono N."/>
            <person name="Nakamura H."/>
            <person name="Ohtoshi R."/>
            <person name="Moran D.A.P."/>
            <person name="Shinohara A."/>
            <person name="Yoshida Y."/>
            <person name="Fujiwara M."/>
            <person name="Mori M."/>
            <person name="Tomita M."/>
            <person name="Arakawa K."/>
        </authorList>
    </citation>
    <scope>NUCLEOTIDE SEQUENCE [LARGE SCALE GENOMIC DNA]</scope>
</reference>
<name>A0A4Y2W585_ARAVE</name>
<evidence type="ECO:0000313" key="2">
    <source>
        <dbReference type="EMBL" id="GBO32023.1"/>
    </source>
</evidence>